<reference evidence="1 2" key="1">
    <citation type="journal article" date="2022" name="bioRxiv">
        <title>Genomics of Preaxostyla Flagellates Illuminates Evolutionary Transitions and the Path Towards Mitochondrial Loss.</title>
        <authorList>
            <person name="Novak L.V.F."/>
            <person name="Treitli S.C."/>
            <person name="Pyrih J."/>
            <person name="Halakuc P."/>
            <person name="Pipaliya S.V."/>
            <person name="Vacek V."/>
            <person name="Brzon O."/>
            <person name="Soukal P."/>
            <person name="Eme L."/>
            <person name="Dacks J.B."/>
            <person name="Karnkowska A."/>
            <person name="Elias M."/>
            <person name="Hampl V."/>
        </authorList>
    </citation>
    <scope>NUCLEOTIDE SEQUENCE [LARGE SCALE GENOMIC DNA]</scope>
    <source>
        <strain evidence="1">NAU3</strain>
        <tissue evidence="1">Gut</tissue>
    </source>
</reference>
<comment type="caution">
    <text evidence="1">The sequence shown here is derived from an EMBL/GenBank/DDBJ whole genome shotgun (WGS) entry which is preliminary data.</text>
</comment>
<proteinExistence type="predicted"/>
<gene>
    <name evidence="1" type="ORF">BLNAU_18991</name>
</gene>
<evidence type="ECO:0000313" key="1">
    <source>
        <dbReference type="EMBL" id="KAK2946083.1"/>
    </source>
</evidence>
<dbReference type="Proteomes" id="UP001281761">
    <property type="component" value="Unassembled WGS sequence"/>
</dbReference>
<protein>
    <submittedName>
        <fullName evidence="1">Uncharacterized protein</fullName>
    </submittedName>
</protein>
<keyword evidence="2" id="KW-1185">Reference proteome</keyword>
<dbReference type="EMBL" id="JARBJD010000238">
    <property type="protein sequence ID" value="KAK2946083.1"/>
    <property type="molecule type" value="Genomic_DNA"/>
</dbReference>
<sequence>MIAHNIRKSDDTDAILKAIGQNSTNTAAVVFCQPRLAFICSSDVPMAFLSLLSKVELEYAHQATMRLIFDAVNQWKACGTESASKGRIVLQELEKEGFGDGLEQDMLHKKLSKNGNKVRTNSLNLMKLLGMNTPSHV</sequence>
<name>A0ABQ9X399_9EUKA</name>
<accession>A0ABQ9X399</accession>
<evidence type="ECO:0000313" key="2">
    <source>
        <dbReference type="Proteomes" id="UP001281761"/>
    </source>
</evidence>
<organism evidence="1 2">
    <name type="scientific">Blattamonas nauphoetae</name>
    <dbReference type="NCBI Taxonomy" id="2049346"/>
    <lineage>
        <taxon>Eukaryota</taxon>
        <taxon>Metamonada</taxon>
        <taxon>Preaxostyla</taxon>
        <taxon>Oxymonadida</taxon>
        <taxon>Blattamonas</taxon>
    </lineage>
</organism>